<dbReference type="InterPro" id="IPR045473">
    <property type="entry name" value="ASM_C"/>
</dbReference>
<keyword evidence="2" id="KW-0325">Glycoprotein</keyword>
<evidence type="ECO:0000256" key="1">
    <source>
        <dbReference type="ARBA" id="ARBA00022801"/>
    </source>
</evidence>
<gene>
    <name evidence="4" type="primary">SMPD1_6</name>
    <name evidence="4" type="ORF">SK128_007538</name>
</gene>
<accession>A0AAN8WFH5</accession>
<protein>
    <submittedName>
        <fullName evidence="4">Sphingomyelin phosphodiesterase</fullName>
        <ecNumber evidence="4">3.1.4.12</ecNumber>
    </submittedName>
</protein>
<evidence type="ECO:0000256" key="2">
    <source>
        <dbReference type="ARBA" id="ARBA00023180"/>
    </source>
</evidence>
<dbReference type="Proteomes" id="UP001381693">
    <property type="component" value="Unassembled WGS sequence"/>
</dbReference>
<evidence type="ECO:0000313" key="4">
    <source>
        <dbReference type="EMBL" id="KAK7063318.1"/>
    </source>
</evidence>
<dbReference type="InterPro" id="IPR029052">
    <property type="entry name" value="Metallo-depent_PP-like"/>
</dbReference>
<name>A0AAN8WFH5_HALRR</name>
<dbReference type="EC" id="3.1.4.12" evidence="4"/>
<dbReference type="PANTHER" id="PTHR10340:SF29">
    <property type="entry name" value="SPHINGOMYELIN PHOSPHODIESTERASE"/>
    <property type="match status" value="1"/>
</dbReference>
<dbReference type="GO" id="GO:0006685">
    <property type="term" value="P:sphingomyelin catabolic process"/>
    <property type="evidence" value="ECO:0007669"/>
    <property type="project" value="TreeGrafter"/>
</dbReference>
<reference evidence="4 5" key="1">
    <citation type="submission" date="2023-11" db="EMBL/GenBank/DDBJ databases">
        <title>Halocaridina rubra genome assembly.</title>
        <authorList>
            <person name="Smith C."/>
        </authorList>
    </citation>
    <scope>NUCLEOTIDE SEQUENCE [LARGE SCALE GENOMIC DNA]</scope>
    <source>
        <strain evidence="4">EP-1</strain>
        <tissue evidence="4">Whole</tissue>
    </source>
</reference>
<evidence type="ECO:0000313" key="5">
    <source>
        <dbReference type="Proteomes" id="UP001381693"/>
    </source>
</evidence>
<dbReference type="SUPFAM" id="SSF56300">
    <property type="entry name" value="Metallo-dependent phosphatases"/>
    <property type="match status" value="1"/>
</dbReference>
<dbReference type="GO" id="GO:0016020">
    <property type="term" value="C:membrane"/>
    <property type="evidence" value="ECO:0007669"/>
    <property type="project" value="GOC"/>
</dbReference>
<dbReference type="Gene3D" id="3.60.21.10">
    <property type="match status" value="1"/>
</dbReference>
<evidence type="ECO:0000259" key="3">
    <source>
        <dbReference type="Pfam" id="PF19272"/>
    </source>
</evidence>
<sequence>FPNPEDSPPELANGWLYEEITAQWSHVVPGLDNATVLYAGYYSVPLKPGFRIITLNSMFGYSSNVWLTENSIDLASQLAWLEAELGKSEAAGELVHILGHIPPGIIKSERTWSREYNKIIRRYENIIRGQFFGHTHTDEYEVFLEGDRAVGVAYIAPSQTPWFNYNPSYRIYIVDGDRPDTTRLVLDHTTYIMNLTEAHETNVSRWYELYNAKSAYEMGSLTPDDWLDLAYRMAANRTLFDIYWTNYANAADPYLAGGCDDICYERRLCDIMTSDRNDMDACYEVVKRKRHANSYKEDITTFST</sequence>
<organism evidence="4 5">
    <name type="scientific">Halocaridina rubra</name>
    <name type="common">Hawaiian red shrimp</name>
    <dbReference type="NCBI Taxonomy" id="373956"/>
    <lineage>
        <taxon>Eukaryota</taxon>
        <taxon>Metazoa</taxon>
        <taxon>Ecdysozoa</taxon>
        <taxon>Arthropoda</taxon>
        <taxon>Crustacea</taxon>
        <taxon>Multicrustacea</taxon>
        <taxon>Malacostraca</taxon>
        <taxon>Eumalacostraca</taxon>
        <taxon>Eucarida</taxon>
        <taxon>Decapoda</taxon>
        <taxon>Pleocyemata</taxon>
        <taxon>Caridea</taxon>
        <taxon>Atyoidea</taxon>
        <taxon>Atyidae</taxon>
        <taxon>Halocaridina</taxon>
    </lineage>
</organism>
<dbReference type="PANTHER" id="PTHR10340">
    <property type="entry name" value="SPHINGOMYELIN PHOSPHODIESTERASE"/>
    <property type="match status" value="1"/>
</dbReference>
<feature type="non-terminal residue" evidence="4">
    <location>
        <position position="1"/>
    </location>
</feature>
<dbReference type="GO" id="GO:0005615">
    <property type="term" value="C:extracellular space"/>
    <property type="evidence" value="ECO:0007669"/>
    <property type="project" value="TreeGrafter"/>
</dbReference>
<dbReference type="GO" id="GO:0046513">
    <property type="term" value="P:ceramide biosynthetic process"/>
    <property type="evidence" value="ECO:0007669"/>
    <property type="project" value="TreeGrafter"/>
</dbReference>
<keyword evidence="1 4" id="KW-0378">Hydrolase</keyword>
<proteinExistence type="predicted"/>
<comment type="caution">
    <text evidence="4">The sequence shown here is derived from an EMBL/GenBank/DDBJ whole genome shotgun (WGS) entry which is preliminary data.</text>
</comment>
<dbReference type="AlphaFoldDB" id="A0AAN8WFH5"/>
<dbReference type="GO" id="GO:0061750">
    <property type="term" value="F:acid sphingomyelin phosphodiesterase activity"/>
    <property type="evidence" value="ECO:0007669"/>
    <property type="project" value="TreeGrafter"/>
</dbReference>
<feature type="domain" description="Sphingomyelin phosphodiesterase C-terminal" evidence="3">
    <location>
        <begin position="165"/>
        <end position="284"/>
    </location>
</feature>
<dbReference type="EMBL" id="JAXCGZ010020878">
    <property type="protein sequence ID" value="KAK7063318.1"/>
    <property type="molecule type" value="Genomic_DNA"/>
</dbReference>
<dbReference type="Pfam" id="PF19272">
    <property type="entry name" value="ASMase_C"/>
    <property type="match status" value="1"/>
</dbReference>
<keyword evidence="5" id="KW-1185">Reference proteome</keyword>
<dbReference type="GO" id="GO:0005764">
    <property type="term" value="C:lysosome"/>
    <property type="evidence" value="ECO:0007669"/>
    <property type="project" value="TreeGrafter"/>
</dbReference>